<feature type="compositionally biased region" description="Basic and acidic residues" evidence="1">
    <location>
        <begin position="1313"/>
        <end position="1334"/>
    </location>
</feature>
<feature type="compositionally biased region" description="Basic and acidic residues" evidence="1">
    <location>
        <begin position="891"/>
        <end position="906"/>
    </location>
</feature>
<feature type="compositionally biased region" description="Pro residues" evidence="1">
    <location>
        <begin position="446"/>
        <end position="470"/>
    </location>
</feature>
<dbReference type="EMBL" id="JADBDZ010000001">
    <property type="protein sequence ID" value="MBE1530596.1"/>
    <property type="molecule type" value="Genomic_DNA"/>
</dbReference>
<feature type="region of interest" description="Disordered" evidence="1">
    <location>
        <begin position="1563"/>
        <end position="1593"/>
    </location>
</feature>
<reference evidence="3 4" key="1">
    <citation type="submission" date="2020-10" db="EMBL/GenBank/DDBJ databases">
        <title>Sequencing the genomes of 1000 actinobacteria strains.</title>
        <authorList>
            <person name="Klenk H.-P."/>
        </authorList>
    </citation>
    <scope>NUCLEOTIDE SEQUENCE [LARGE SCALE GENOMIC DNA]</scope>
    <source>
        <strain evidence="3 4">DSM 46744</strain>
    </source>
</reference>
<feature type="compositionally biased region" description="Basic and acidic residues" evidence="1">
    <location>
        <begin position="698"/>
        <end position="714"/>
    </location>
</feature>
<evidence type="ECO:0000256" key="1">
    <source>
        <dbReference type="SAM" id="MobiDB-lite"/>
    </source>
</evidence>
<evidence type="ECO:0000313" key="3">
    <source>
        <dbReference type="EMBL" id="MBE1530596.1"/>
    </source>
</evidence>
<feature type="compositionally biased region" description="Polar residues" evidence="1">
    <location>
        <begin position="645"/>
        <end position="655"/>
    </location>
</feature>
<dbReference type="RefSeq" id="WP_192757585.1">
    <property type="nucleotide sequence ID" value="NZ_JADBDZ010000001.1"/>
</dbReference>
<keyword evidence="4" id="KW-1185">Reference proteome</keyword>
<evidence type="ECO:0000259" key="2">
    <source>
        <dbReference type="Pfam" id="PF07179"/>
    </source>
</evidence>
<feature type="compositionally biased region" description="Basic and acidic residues" evidence="1">
    <location>
        <begin position="1577"/>
        <end position="1593"/>
    </location>
</feature>
<feature type="region of interest" description="Disordered" evidence="1">
    <location>
        <begin position="424"/>
        <end position="1414"/>
    </location>
</feature>
<evidence type="ECO:0000313" key="4">
    <source>
        <dbReference type="Proteomes" id="UP000627838"/>
    </source>
</evidence>
<accession>A0ABR9JJN3</accession>
<feature type="domain" description="SseB protein N-terminal" evidence="2">
    <location>
        <begin position="185"/>
        <end position="298"/>
    </location>
</feature>
<sequence length="1771" mass="183123">MATVADAWRPTSELERRLHESVRAGDQEGYFRVLAEAELVLPVPPDAVDDVLANTAQPTWPTQEEDGRVHVLAYTSAAAMRACLGPAYRHFMTLRFGDIAQSWPDAAWWLAVDVPGHGVDAVLPIEARLPSWFVRQVAEGDGRPPRVGRPGAGTDGPWEELRGQHRDLPRETRRPDFQPANDVERELLRAAANNDHDLFLQTLAGTEVLLPVPEDTDYSLRPGRPGFPWQTRDVDGATVVPVFTSPERLIEAARAAGTGTEYIRLPFTVALRYWPHPDWQLAINSGSPAGGTVQAQQLPGLATWADQRAAQRMTDGFEPQNEIEQRLFDAARRRDTDTFYKILLGAQVLVPAEPDTPWGIAPDDPGFPWQPVNVHGRTSVQVFTSLKWMNDALSSSRFVMPTLLDMVSAWPDTAWTFVLNPGTPIDASMPGDQVRGLSGRALPETPATPPSAATPPPPDAPAVPVAPPVPAADDPSATATDALDTRVAPGGPPPEHTGTPTMPTAFGNPPEVRPENAPPHAPGPDRAAPSDETPEHGPLHGPSEDDRPRGLPGRTAGAPDATGTDHPPATPVQQGATTGPDRAPASNEPEYAWPPHTGEGPPSAPGTAVDAEGAPLGSSEQAAPETPVLAPGPHGLPSHAAEASAQATDGPQHATSAPGLPSDTGEGVDLTKTGPPAMPGSTENPWPGQNPAAPEAIGPEHGRPEHIAETRADQPQHGTPEPGPAPEAPLHGIPGHAAGTPDQTTDGPRHATSAPGLPSDTGEGFGLTEAGHSAMPGSAENAQAGQTLAGPGAIGPDAPLHALPSHTAGPPDPASTDRPATPGAPTATPAQGSDGPQPGTSAPGLPSDTGENFGLAETGRPLTPGAPGDPVQATDGAPQGQNPAAPGVGGTEHERPEHTAETRADQPQHGTPEPDPARDARLRGLASHAAGTPGITGTEPGAPTTPAQGSDGPRHATSAPGLPSDTGEGFGLAETGRPLTPGAPGDPVQATEPATPGQPPVAPAGTGVDALGPQHGTFEHGPAGDARLHGVPNDVGGNADPTGAGLPTTPETPSISAPASDGPPRGTSELGTTGETEEARLRELPNGDAVVPSPAGTGRPAAFGTPGDTASGTDAPRPGTFEPGPPSDTGEGSGLAETGRPATPEAPSDAAVTGPAGTGRPAAFGTPSVPAPGTDGPRQGTSEPGPPSDIAPVTGGSEQGTSEQATENARPEPSPAAPPGIGAVGAQYGQTGTTGEAEHERPGDVAEAQTADGTSELGSGGETEDARLRGLSRHAPEAPEPAGTPGGEPDREATSNGTGYEWPGHTAEGSAHGPHDRTSEHGPFGTDERERPAHDVGAQALESHAAGTSDPAGIGRPVPPGAPSVPVQASEGARHGTSEQPAEPSAPGDAGLPNPGGEAPVGPQTHMDAADGTGAPELRAVPEAEPAFEPGNRIDQELYDATLAGDSDAFLRILLNANVLVPIPEGAPLEVTPIQRDFRWDAALRDGAAVQVFTSLVRLREILPDARFVYADFRELIGVWPHADWAMLLNPGTRIGASLRGEQVRALSEWTLRVGLVQARQEAPLPPPRQPEPEPESQQHPDPRPVPRPVADPDDRVSQLAIMQKVVPHGHVAWYLDQGYDRVGGFVHLTSDVAELQTPAQLYEALGLLYEDSPFAPGDEGVYVIRWPAYCPDVYRVPFGGASEAEMAAWGESGWVVERAPFDGTGFAPGSVGSIREFKVDSIRLPYGSEMYYLAPDRSERFVAMYDPDRLGWLRPEASTEGWDGRTEAAQ</sequence>
<dbReference type="InterPro" id="IPR009839">
    <property type="entry name" value="SseB_N"/>
</dbReference>
<name>A0ABR9JJN3_9ACTN</name>
<feature type="compositionally biased region" description="Low complexity" evidence="1">
    <location>
        <begin position="1065"/>
        <end position="1074"/>
    </location>
</feature>
<dbReference type="Pfam" id="PF07179">
    <property type="entry name" value="SseB"/>
    <property type="match status" value="4"/>
</dbReference>
<feature type="domain" description="SseB protein N-terminal" evidence="2">
    <location>
        <begin position="331"/>
        <end position="435"/>
    </location>
</feature>
<organism evidence="3 4">
    <name type="scientific">Actinomadura algeriensis</name>
    <dbReference type="NCBI Taxonomy" id="1679523"/>
    <lineage>
        <taxon>Bacteria</taxon>
        <taxon>Bacillati</taxon>
        <taxon>Actinomycetota</taxon>
        <taxon>Actinomycetes</taxon>
        <taxon>Streptosporangiales</taxon>
        <taxon>Thermomonosporaceae</taxon>
        <taxon>Actinomadura</taxon>
    </lineage>
</organism>
<feature type="compositionally biased region" description="Low complexity" evidence="1">
    <location>
        <begin position="471"/>
        <end position="482"/>
    </location>
</feature>
<feature type="domain" description="SseB protein N-terminal" evidence="2">
    <location>
        <begin position="1447"/>
        <end position="1546"/>
    </location>
</feature>
<protein>
    <recommendedName>
        <fullName evidence="2">SseB protein N-terminal domain-containing protein</fullName>
    </recommendedName>
</protein>
<feature type="compositionally biased region" description="Low complexity" evidence="1">
    <location>
        <begin position="819"/>
        <end position="830"/>
    </location>
</feature>
<gene>
    <name evidence="3" type="ORF">H4W34_000429</name>
</gene>
<feature type="compositionally biased region" description="Basic and acidic residues" evidence="1">
    <location>
        <begin position="533"/>
        <end position="549"/>
    </location>
</feature>
<feature type="region of interest" description="Disordered" evidence="1">
    <location>
        <begin position="140"/>
        <end position="161"/>
    </location>
</feature>
<dbReference type="Proteomes" id="UP000627838">
    <property type="component" value="Unassembled WGS sequence"/>
</dbReference>
<proteinExistence type="predicted"/>
<feature type="compositionally biased region" description="Low complexity" evidence="1">
    <location>
        <begin position="929"/>
        <end position="947"/>
    </location>
</feature>
<comment type="caution">
    <text evidence="3">The sequence shown here is derived from an EMBL/GenBank/DDBJ whole genome shotgun (WGS) entry which is preliminary data.</text>
</comment>
<feature type="domain" description="SseB protein N-terminal" evidence="2">
    <location>
        <begin position="17"/>
        <end position="114"/>
    </location>
</feature>